<dbReference type="EMBL" id="BNAL01000030">
    <property type="protein sequence ID" value="GHG08120.1"/>
    <property type="molecule type" value="Genomic_DNA"/>
</dbReference>
<feature type="domain" description="Release factor glutamine methyltransferase N-terminal" evidence="7">
    <location>
        <begin position="26"/>
        <end position="95"/>
    </location>
</feature>
<evidence type="ECO:0000256" key="3">
    <source>
        <dbReference type="ARBA" id="ARBA00022691"/>
    </source>
</evidence>
<comment type="catalytic activity">
    <reaction evidence="4 5">
        <text>L-glutaminyl-[peptide chain release factor] + S-adenosyl-L-methionine = N(5)-methyl-L-glutaminyl-[peptide chain release factor] + S-adenosyl-L-homocysteine + H(+)</text>
        <dbReference type="Rhea" id="RHEA:42896"/>
        <dbReference type="Rhea" id="RHEA-COMP:10271"/>
        <dbReference type="Rhea" id="RHEA-COMP:10272"/>
        <dbReference type="ChEBI" id="CHEBI:15378"/>
        <dbReference type="ChEBI" id="CHEBI:30011"/>
        <dbReference type="ChEBI" id="CHEBI:57856"/>
        <dbReference type="ChEBI" id="CHEBI:59789"/>
        <dbReference type="ChEBI" id="CHEBI:61891"/>
        <dbReference type="EC" id="2.1.1.297"/>
    </reaction>
</comment>
<reference evidence="9" key="1">
    <citation type="journal article" date="2019" name="Int. J. Syst. Evol. Microbiol.">
        <title>The Global Catalogue of Microorganisms (GCM) 10K type strain sequencing project: providing services to taxonomists for standard genome sequencing and annotation.</title>
        <authorList>
            <consortium name="The Broad Institute Genomics Platform"/>
            <consortium name="The Broad Institute Genome Sequencing Center for Infectious Disease"/>
            <person name="Wu L."/>
            <person name="Ma J."/>
        </authorList>
    </citation>
    <scope>NUCLEOTIDE SEQUENCE [LARGE SCALE GENOMIC DNA]</scope>
    <source>
        <strain evidence="9">CGMCC 1.18439</strain>
    </source>
</reference>
<dbReference type="PANTHER" id="PTHR18895">
    <property type="entry name" value="HEMK METHYLTRANSFERASE"/>
    <property type="match status" value="1"/>
</dbReference>
<evidence type="ECO:0000259" key="7">
    <source>
        <dbReference type="Pfam" id="PF17827"/>
    </source>
</evidence>
<evidence type="ECO:0000259" key="6">
    <source>
        <dbReference type="Pfam" id="PF05175"/>
    </source>
</evidence>
<accession>A0ABQ3K9R2</accession>
<dbReference type="Gene3D" id="3.40.50.150">
    <property type="entry name" value="Vaccinia Virus protein VP39"/>
    <property type="match status" value="1"/>
</dbReference>
<dbReference type="Gene3D" id="1.10.8.10">
    <property type="entry name" value="DNA helicase RuvA subunit, C-terminal domain"/>
    <property type="match status" value="1"/>
</dbReference>
<dbReference type="InterPro" id="IPR040758">
    <property type="entry name" value="PrmC_N"/>
</dbReference>
<dbReference type="InterPro" id="IPR004556">
    <property type="entry name" value="HemK-like"/>
</dbReference>
<feature type="binding site" evidence="5">
    <location>
        <position position="206"/>
    </location>
    <ligand>
        <name>S-adenosyl-L-methionine</name>
        <dbReference type="ChEBI" id="CHEBI:59789"/>
    </ligand>
</feature>
<dbReference type="SUPFAM" id="SSF53335">
    <property type="entry name" value="S-adenosyl-L-methionine-dependent methyltransferases"/>
    <property type="match status" value="1"/>
</dbReference>
<name>A0ABQ3K9R2_9DEIO</name>
<dbReference type="HAMAP" id="MF_02126">
    <property type="entry name" value="RF_methyltr_PrmC"/>
    <property type="match status" value="1"/>
</dbReference>
<feature type="binding site" evidence="5">
    <location>
        <begin position="141"/>
        <end position="145"/>
    </location>
    <ligand>
        <name>S-adenosyl-L-methionine</name>
        <dbReference type="ChEBI" id="CHEBI:59789"/>
    </ligand>
</feature>
<feature type="binding site" evidence="5">
    <location>
        <begin position="206"/>
        <end position="209"/>
    </location>
    <ligand>
        <name>substrate</name>
    </ligand>
</feature>
<keyword evidence="9" id="KW-1185">Reference proteome</keyword>
<gene>
    <name evidence="5 8" type="primary">prmC</name>
    <name evidence="8" type="ORF">GCM10017783_20880</name>
</gene>
<dbReference type="GO" id="GO:0032259">
    <property type="term" value="P:methylation"/>
    <property type="evidence" value="ECO:0007669"/>
    <property type="project" value="UniProtKB-KW"/>
</dbReference>
<comment type="caution">
    <text evidence="5">Lacks conserved residue(s) required for the propagation of feature annotation.</text>
</comment>
<evidence type="ECO:0000256" key="5">
    <source>
        <dbReference type="HAMAP-Rule" id="MF_02126"/>
    </source>
</evidence>
<proteinExistence type="inferred from homology"/>
<keyword evidence="1 5" id="KW-0489">Methyltransferase</keyword>
<evidence type="ECO:0000313" key="9">
    <source>
        <dbReference type="Proteomes" id="UP000632154"/>
    </source>
</evidence>
<sequence>MAGAWWSNLPRPPNPTGHAAALSLREWQTQAAAQLDAAGVTSPRSDAEALLAEVTGLSRTERLLRAHEPLSSTDSARLDRLLARRLSREPLQYLLDAVDWGGVRLRCDPRALIPRPETEWLLHLALSDPAASQAAEVADIGTGSGALALGWKAARPGSRVTATDLSAQALALAAENAALNGLNVAFAQGNLLEPVAGQAFDLILSNPPYLPDSDTGTLDPEVDHDPALALYGGTDGLTLARRLAAQAAGALTPGGVLWLELDGRNATDFAAELAGQGWLAEVHPDLAGRQRFVRALRATQ</sequence>
<dbReference type="InterPro" id="IPR029063">
    <property type="entry name" value="SAM-dependent_MTases_sf"/>
</dbReference>
<dbReference type="NCBIfam" id="TIGR03534">
    <property type="entry name" value="RF_mod_PrmC"/>
    <property type="match status" value="1"/>
</dbReference>
<comment type="similarity">
    <text evidence="5">Belongs to the protein N5-glutamine methyltransferase family. PrmC subfamily.</text>
</comment>
<dbReference type="InterPro" id="IPR007848">
    <property type="entry name" value="Small_mtfrase_dom"/>
</dbReference>
<evidence type="ECO:0000256" key="1">
    <source>
        <dbReference type="ARBA" id="ARBA00022603"/>
    </source>
</evidence>
<dbReference type="CDD" id="cd02440">
    <property type="entry name" value="AdoMet_MTases"/>
    <property type="match status" value="1"/>
</dbReference>
<evidence type="ECO:0000313" key="8">
    <source>
        <dbReference type="EMBL" id="GHG08120.1"/>
    </source>
</evidence>
<dbReference type="Pfam" id="PF17827">
    <property type="entry name" value="PrmC_N"/>
    <property type="match status" value="1"/>
</dbReference>
<dbReference type="PANTHER" id="PTHR18895:SF74">
    <property type="entry name" value="MTRF1L RELEASE FACTOR GLUTAMINE METHYLTRANSFERASE"/>
    <property type="match status" value="1"/>
</dbReference>
<dbReference type="InterPro" id="IPR019874">
    <property type="entry name" value="RF_methyltr_PrmC"/>
</dbReference>
<dbReference type="InterPro" id="IPR002052">
    <property type="entry name" value="DNA_methylase_N6_adenine_CS"/>
</dbReference>
<feature type="binding site" evidence="5">
    <location>
        <position position="164"/>
    </location>
    <ligand>
        <name>S-adenosyl-L-methionine</name>
        <dbReference type="ChEBI" id="CHEBI:59789"/>
    </ligand>
</feature>
<evidence type="ECO:0000256" key="2">
    <source>
        <dbReference type="ARBA" id="ARBA00022679"/>
    </source>
</evidence>
<keyword evidence="3 5" id="KW-0949">S-adenosyl-L-methionine</keyword>
<comment type="function">
    <text evidence="5">Methylates the class 1 translation termination release factors RF1/PrfA and RF2/PrfB on the glutamine residue of the universally conserved GGQ motif.</text>
</comment>
<dbReference type="NCBIfam" id="TIGR00536">
    <property type="entry name" value="hemK_fam"/>
    <property type="match status" value="1"/>
</dbReference>
<dbReference type="PROSITE" id="PS00092">
    <property type="entry name" value="N6_MTASE"/>
    <property type="match status" value="1"/>
</dbReference>
<dbReference type="GO" id="GO:0008168">
    <property type="term" value="F:methyltransferase activity"/>
    <property type="evidence" value="ECO:0007669"/>
    <property type="project" value="UniProtKB-KW"/>
</dbReference>
<dbReference type="EC" id="2.1.1.297" evidence="5"/>
<keyword evidence="2 5" id="KW-0808">Transferase</keyword>
<comment type="caution">
    <text evidence="8">The sequence shown here is derived from an EMBL/GenBank/DDBJ whole genome shotgun (WGS) entry which is preliminary data.</text>
</comment>
<evidence type="ECO:0000256" key="4">
    <source>
        <dbReference type="ARBA" id="ARBA00048391"/>
    </source>
</evidence>
<protein>
    <recommendedName>
        <fullName evidence="5">Release factor glutamine methyltransferase</fullName>
        <shortName evidence="5">RF MTase</shortName>
        <ecNumber evidence="5">2.1.1.297</ecNumber>
    </recommendedName>
    <alternativeName>
        <fullName evidence="5">N5-glutamine methyltransferase PrmC</fullName>
    </alternativeName>
    <alternativeName>
        <fullName evidence="5">Protein-(glutamine-N5) MTase PrmC</fullName>
    </alternativeName>
    <alternativeName>
        <fullName evidence="5">Protein-glutamine N-methyltransferase PrmC</fullName>
    </alternativeName>
</protein>
<dbReference type="InterPro" id="IPR050320">
    <property type="entry name" value="N5-glutamine_MTase"/>
</dbReference>
<feature type="domain" description="Methyltransferase small" evidence="6">
    <location>
        <begin position="133"/>
        <end position="212"/>
    </location>
</feature>
<organism evidence="8 9">
    <name type="scientific">Deinococcus piscis</name>
    <dbReference type="NCBI Taxonomy" id="394230"/>
    <lineage>
        <taxon>Bacteria</taxon>
        <taxon>Thermotogati</taxon>
        <taxon>Deinococcota</taxon>
        <taxon>Deinococci</taxon>
        <taxon>Deinococcales</taxon>
        <taxon>Deinococcaceae</taxon>
        <taxon>Deinococcus</taxon>
    </lineage>
</organism>
<dbReference type="Proteomes" id="UP000632154">
    <property type="component" value="Unassembled WGS sequence"/>
</dbReference>
<dbReference type="Pfam" id="PF05175">
    <property type="entry name" value="MTS"/>
    <property type="match status" value="1"/>
</dbReference>